<organism evidence="6 7">
    <name type="scientific">Marivirga atlantica</name>
    <dbReference type="NCBI Taxonomy" id="1548457"/>
    <lineage>
        <taxon>Bacteria</taxon>
        <taxon>Pseudomonadati</taxon>
        <taxon>Bacteroidota</taxon>
        <taxon>Cytophagia</taxon>
        <taxon>Cytophagales</taxon>
        <taxon>Marivirgaceae</taxon>
        <taxon>Marivirga</taxon>
    </lineage>
</organism>
<dbReference type="Pfam" id="PF05726">
    <property type="entry name" value="Pirin_C"/>
    <property type="match status" value="1"/>
</dbReference>
<feature type="binding site" evidence="2">
    <location>
        <position position="118"/>
    </location>
    <ligand>
        <name>Fe cation</name>
        <dbReference type="ChEBI" id="CHEBI:24875"/>
    </ligand>
</feature>
<evidence type="ECO:0000259" key="5">
    <source>
        <dbReference type="Pfam" id="PF05726"/>
    </source>
</evidence>
<evidence type="ECO:0000313" key="6">
    <source>
        <dbReference type="EMBL" id="MBL0767020.1"/>
    </source>
</evidence>
<evidence type="ECO:0000256" key="2">
    <source>
        <dbReference type="PIRSR" id="PIRSR006232-1"/>
    </source>
</evidence>
<dbReference type="Proteomes" id="UP000642920">
    <property type="component" value="Unassembled WGS sequence"/>
</dbReference>
<comment type="caution">
    <text evidence="6">The sequence shown here is derived from an EMBL/GenBank/DDBJ whole genome shotgun (WGS) entry which is preliminary data.</text>
</comment>
<dbReference type="PANTHER" id="PTHR13903:SF8">
    <property type="entry name" value="PIRIN"/>
    <property type="match status" value="1"/>
</dbReference>
<keyword evidence="2" id="KW-0479">Metal-binding</keyword>
<dbReference type="PANTHER" id="PTHR13903">
    <property type="entry name" value="PIRIN-RELATED"/>
    <property type="match status" value="1"/>
</dbReference>
<dbReference type="RefSeq" id="WP_201924246.1">
    <property type="nucleotide sequence ID" value="NZ_JAERQG010000005.1"/>
</dbReference>
<dbReference type="GO" id="GO:0046872">
    <property type="term" value="F:metal ion binding"/>
    <property type="evidence" value="ECO:0007669"/>
    <property type="project" value="UniProtKB-KW"/>
</dbReference>
<feature type="binding site" evidence="2">
    <location>
        <position position="74"/>
    </location>
    <ligand>
        <name>Fe cation</name>
        <dbReference type="ChEBI" id="CHEBI:24875"/>
    </ligand>
</feature>
<evidence type="ECO:0000259" key="4">
    <source>
        <dbReference type="Pfam" id="PF02678"/>
    </source>
</evidence>
<evidence type="ECO:0000256" key="3">
    <source>
        <dbReference type="RuleBase" id="RU003457"/>
    </source>
</evidence>
<dbReference type="AlphaFoldDB" id="A0A937AB92"/>
<keyword evidence="7" id="KW-1185">Reference proteome</keyword>
<gene>
    <name evidence="6" type="ORF">JKP34_17275</name>
</gene>
<proteinExistence type="inferred from homology"/>
<keyword evidence="2" id="KW-0408">Iron</keyword>
<comment type="similarity">
    <text evidence="1 3">Belongs to the pirin family.</text>
</comment>
<dbReference type="InterPro" id="IPR011051">
    <property type="entry name" value="RmlC_Cupin_sf"/>
</dbReference>
<feature type="binding site" evidence="2">
    <location>
        <position position="76"/>
    </location>
    <ligand>
        <name>Fe cation</name>
        <dbReference type="ChEBI" id="CHEBI:24875"/>
    </ligand>
</feature>
<dbReference type="InterPro" id="IPR003829">
    <property type="entry name" value="Pirin_N_dom"/>
</dbReference>
<feature type="domain" description="Pirin C-terminal" evidence="5">
    <location>
        <begin position="207"/>
        <end position="309"/>
    </location>
</feature>
<feature type="binding site" evidence="2">
    <location>
        <position position="120"/>
    </location>
    <ligand>
        <name>Fe cation</name>
        <dbReference type="ChEBI" id="CHEBI:24875"/>
    </ligand>
</feature>
<dbReference type="InterPro" id="IPR014710">
    <property type="entry name" value="RmlC-like_jellyroll"/>
</dbReference>
<evidence type="ECO:0000256" key="1">
    <source>
        <dbReference type="ARBA" id="ARBA00008416"/>
    </source>
</evidence>
<sequence length="339" mass="38361">MENKAIKDIIKLGFPWQTQDPFLFCVHHEDYYPKGNAEMGPSESVSGRMIGQDFDPNQKWRMYHGTKVPGFPAHPHRGFETVTIVRKGLIDHSDSLGAAGRFGNGDVQWMTAGKGVQHSEMFPLLKENEDNPLELFQIWLNLPKSKKNVDPHFAMLWNEDIPVYKHKDENGKITSIEIIAGEVDGNKAPDPAPNSWAADTDNEVAIWHFKMEPGAKWELPKASKGINRSLYFFKGNGLTINDDEIPAYRGVVMDPSEQAVLQNGNEESHLLILQGKPIDEPVVQHGPFVVNDHKEINETIMEFQRTQFGGWPWPTHENTHAKERGRFAIYADGTEVVKD</sequence>
<dbReference type="InterPro" id="IPR012093">
    <property type="entry name" value="Pirin"/>
</dbReference>
<dbReference type="Pfam" id="PF02678">
    <property type="entry name" value="Pirin"/>
    <property type="match status" value="1"/>
</dbReference>
<dbReference type="CDD" id="cd02247">
    <property type="entry name" value="cupin_pirin_C"/>
    <property type="match status" value="1"/>
</dbReference>
<accession>A0A937AB92</accession>
<reference evidence="6" key="1">
    <citation type="submission" date="2021-01" db="EMBL/GenBank/DDBJ databases">
        <title>Marivirga sp. nov., isolated from intertidal surface sediments.</title>
        <authorList>
            <person name="Zhang M."/>
        </authorList>
    </citation>
    <scope>NUCLEOTIDE SEQUENCE</scope>
    <source>
        <strain evidence="6">SM1354</strain>
    </source>
</reference>
<feature type="domain" description="Pirin N-terminal" evidence="4">
    <location>
        <begin position="62"/>
        <end position="140"/>
    </location>
</feature>
<dbReference type="EMBL" id="JAERQG010000005">
    <property type="protein sequence ID" value="MBL0767020.1"/>
    <property type="molecule type" value="Genomic_DNA"/>
</dbReference>
<name>A0A937AB92_9BACT</name>
<comment type="cofactor">
    <cofactor evidence="2">
        <name>Fe cation</name>
        <dbReference type="ChEBI" id="CHEBI:24875"/>
    </cofactor>
    <text evidence="2">Binds 1 Fe cation per subunit.</text>
</comment>
<protein>
    <submittedName>
        <fullName evidence="6">Pirin family protein</fullName>
    </submittedName>
</protein>
<dbReference type="Gene3D" id="2.60.120.10">
    <property type="entry name" value="Jelly Rolls"/>
    <property type="match status" value="2"/>
</dbReference>
<dbReference type="SUPFAM" id="SSF51182">
    <property type="entry name" value="RmlC-like cupins"/>
    <property type="match status" value="1"/>
</dbReference>
<evidence type="ECO:0000313" key="7">
    <source>
        <dbReference type="Proteomes" id="UP000642920"/>
    </source>
</evidence>
<dbReference type="CDD" id="cd02909">
    <property type="entry name" value="cupin_pirin_N"/>
    <property type="match status" value="1"/>
</dbReference>
<dbReference type="InterPro" id="IPR008778">
    <property type="entry name" value="Pirin_C_dom"/>
</dbReference>